<dbReference type="GO" id="GO:1901135">
    <property type="term" value="P:carbohydrate derivative metabolic process"/>
    <property type="evidence" value="ECO:0007669"/>
    <property type="project" value="InterPro"/>
</dbReference>
<proteinExistence type="predicted"/>
<comment type="caution">
    <text evidence="2">The sequence shown here is derived from an EMBL/GenBank/DDBJ whole genome shotgun (WGS) entry which is preliminary data.</text>
</comment>
<evidence type="ECO:0000313" key="3">
    <source>
        <dbReference type="Proteomes" id="UP000295788"/>
    </source>
</evidence>
<evidence type="ECO:0000259" key="1">
    <source>
        <dbReference type="PROSITE" id="PS51464"/>
    </source>
</evidence>
<name>A0A4R3KGM6_9BACI</name>
<dbReference type="RefSeq" id="WP_132769129.1">
    <property type="nucleotide sequence ID" value="NZ_SMAB01000011.1"/>
</dbReference>
<dbReference type="InterPro" id="IPR001347">
    <property type="entry name" value="SIS_dom"/>
</dbReference>
<organism evidence="2 3">
    <name type="scientific">Tepidibacillus fermentans</name>
    <dbReference type="NCBI Taxonomy" id="1281767"/>
    <lineage>
        <taxon>Bacteria</taxon>
        <taxon>Bacillati</taxon>
        <taxon>Bacillota</taxon>
        <taxon>Bacilli</taxon>
        <taxon>Bacillales</taxon>
        <taxon>Bacillaceae</taxon>
        <taxon>Tepidibacillus</taxon>
    </lineage>
</organism>
<dbReference type="Pfam" id="PF01380">
    <property type="entry name" value="SIS"/>
    <property type="match status" value="1"/>
</dbReference>
<dbReference type="SUPFAM" id="SSF53697">
    <property type="entry name" value="SIS domain"/>
    <property type="match status" value="1"/>
</dbReference>
<dbReference type="GO" id="GO:0016853">
    <property type="term" value="F:isomerase activity"/>
    <property type="evidence" value="ECO:0007669"/>
    <property type="project" value="UniProtKB-KW"/>
</dbReference>
<dbReference type="PROSITE" id="PS51464">
    <property type="entry name" value="SIS"/>
    <property type="match status" value="1"/>
</dbReference>
<keyword evidence="2" id="KW-0413">Isomerase</keyword>
<dbReference type="OrthoDB" id="9779207at2"/>
<protein>
    <submittedName>
        <fullName evidence="2">Tagatose-6-phosphate ketose/aldose isomerase</fullName>
    </submittedName>
</protein>
<dbReference type="Gene3D" id="3.40.50.10490">
    <property type="entry name" value="Glucose-6-phosphate isomerase like protein, domain 1"/>
    <property type="match status" value="2"/>
</dbReference>
<gene>
    <name evidence="2" type="ORF">EDD72_11159</name>
</gene>
<feature type="domain" description="SIS" evidence="1">
    <location>
        <begin position="48"/>
        <end position="195"/>
    </location>
</feature>
<keyword evidence="3" id="KW-1185">Reference proteome</keyword>
<dbReference type="GO" id="GO:0097367">
    <property type="term" value="F:carbohydrate derivative binding"/>
    <property type="evidence" value="ECO:0007669"/>
    <property type="project" value="InterPro"/>
</dbReference>
<sequence length="393" mass="44808">MRILGIDSNELRIIGGYHTSYELENQPNLWIHGVNIIKEYRSQIELFLNQVFSIEGLKIYLVGAGSSAKAASIIQNYIMRKINKEVYAIASTALITHPDHYILDDSPVLLVSLGSSGNTIEALETVEIFKGKSRKLFQLLIICSEEGELVHRYAKEEGVLYVPIPKGTKGKSFAATGEFTLLVQYALMILDIHNFHYYNNMFNHVVSDVVTFLQEDIYKVHALSNKTYNTIVGLGSNVLMYLASEMCLKISELSGGLQCSEFHSILEFRHGPKLVMNSSSLISFFFSHDKHALKYEKDMLKECYQNKVNSTIVAISINYDPEIDENSDYYFYFNRGQFNYLDDSHIIFQYSIFFQSLAILKSIQLKVSPDQPDQIGLVHKVAQGVKIYKRNER</sequence>
<dbReference type="AlphaFoldDB" id="A0A4R3KGM6"/>
<dbReference type="InterPro" id="IPR046348">
    <property type="entry name" value="SIS_dom_sf"/>
</dbReference>
<evidence type="ECO:0000313" key="2">
    <source>
        <dbReference type="EMBL" id="TCS81821.1"/>
    </source>
</evidence>
<dbReference type="Proteomes" id="UP000295788">
    <property type="component" value="Unassembled WGS sequence"/>
</dbReference>
<accession>A0A4R3KGM6</accession>
<reference evidence="2 3" key="1">
    <citation type="submission" date="2019-03" db="EMBL/GenBank/DDBJ databases">
        <title>Genomic Encyclopedia of Type Strains, Phase IV (KMG-IV): sequencing the most valuable type-strain genomes for metagenomic binning, comparative biology and taxonomic classification.</title>
        <authorList>
            <person name="Goeker M."/>
        </authorList>
    </citation>
    <scope>NUCLEOTIDE SEQUENCE [LARGE SCALE GENOMIC DNA]</scope>
    <source>
        <strain evidence="2 3">DSM 23802</strain>
    </source>
</reference>
<dbReference type="EMBL" id="SMAB01000011">
    <property type="protein sequence ID" value="TCS81821.1"/>
    <property type="molecule type" value="Genomic_DNA"/>
</dbReference>